<dbReference type="SMART" id="SM00028">
    <property type="entry name" value="TPR"/>
    <property type="match status" value="4"/>
</dbReference>
<protein>
    <submittedName>
        <fullName evidence="1">Tetratricopeptide (TPR) repeat protein/DNA-binding transcriptional ArsR family regulator</fullName>
    </submittedName>
</protein>
<dbReference type="PANTHER" id="PTHR47691:SF3">
    <property type="entry name" value="HTH-TYPE TRANSCRIPTIONAL REGULATOR RV0890C-RELATED"/>
    <property type="match status" value="1"/>
</dbReference>
<reference evidence="1 2" key="1">
    <citation type="submission" date="2020-08" db="EMBL/GenBank/DDBJ databases">
        <title>Genomic Encyclopedia of Type Strains, Phase III (KMG-III): the genomes of soil and plant-associated and newly described type strains.</title>
        <authorList>
            <person name="Whitman W."/>
        </authorList>
    </citation>
    <scope>NUCLEOTIDE SEQUENCE [LARGE SCALE GENOMIC DNA]</scope>
    <source>
        <strain evidence="1 2">CECT 8840</strain>
    </source>
</reference>
<dbReference type="AlphaFoldDB" id="A0A7W7QSC9"/>
<dbReference type="Gene3D" id="3.40.50.300">
    <property type="entry name" value="P-loop containing nucleotide triphosphate hydrolases"/>
    <property type="match status" value="1"/>
</dbReference>
<dbReference type="InterPro" id="IPR027417">
    <property type="entry name" value="P-loop_NTPase"/>
</dbReference>
<keyword evidence="1" id="KW-0238">DNA-binding</keyword>
<dbReference type="InterPro" id="IPR019734">
    <property type="entry name" value="TPR_rpt"/>
</dbReference>
<gene>
    <name evidence="1" type="ORF">FHS44_006028</name>
</gene>
<accession>A0A7W7QSC9</accession>
<sequence>MGRDEALTLLDKIHSAGAPRVAVVSGPAGIGKTAVALHWSHREQIDFPDGQLFADLQGHAINEPVQPTEVLERFIRAFGIEPKRIPPELAERSAFYQSLVSRRRLLVVLDNAASAAQVIPLLPASADSITIVTSRWRLAGLLMRGARGVQLEQLRSEAAFELLKRVIDDNRVDAERQSAEKLVELCARLPLALCITGARLATRPRWSLSEMVKALSHERQRLAELSVGGEDDMKVQATLALSYNRLSSENVRRLYRRLGLFPGTTFDSWSAAAMIALPHAQVQPLLEILTDANLLDDAPGGNYRFHDLIRLHAWEMAEQDDPEEIREQTVHRAVDWFLFTAVTVNRVVAPYSKSNFNAVVNEPTEPLVFTNRAQALNWLDNEFPNLRAAIRVALDRRLFPTAWQLVGALWPLFLYRGRHDERLEVAKMGLEAARACADPVAEAKMLNRTGLAHRSVGQLDEATAAFHAALKIWHRQGNRYRISGSIRNLGLIKLDRGHVEEAVTLFRESLDEYRTAKEPRKIALLLCDLSEALIELGKTAEAIDCLTEAENLLIGVDDPYNRARARILLGSAQGGKSGVALINQGLEEMKGLGSTLTRVQALQVLGDLALQECRKQEARDLYEEAQRVLSRSGGRSRRLEERLARLAQ</sequence>
<dbReference type="SUPFAM" id="SSF52540">
    <property type="entry name" value="P-loop containing nucleoside triphosphate hydrolases"/>
    <property type="match status" value="1"/>
</dbReference>
<proteinExistence type="predicted"/>
<evidence type="ECO:0000313" key="2">
    <source>
        <dbReference type="Proteomes" id="UP000552644"/>
    </source>
</evidence>
<evidence type="ECO:0000313" key="1">
    <source>
        <dbReference type="EMBL" id="MBB4918892.1"/>
    </source>
</evidence>
<dbReference type="PANTHER" id="PTHR47691">
    <property type="entry name" value="REGULATOR-RELATED"/>
    <property type="match status" value="1"/>
</dbReference>
<comment type="caution">
    <text evidence="1">The sequence shown here is derived from an EMBL/GenBank/DDBJ whole genome shotgun (WGS) entry which is preliminary data.</text>
</comment>
<dbReference type="GO" id="GO:0003677">
    <property type="term" value="F:DNA binding"/>
    <property type="evidence" value="ECO:0007669"/>
    <property type="project" value="UniProtKB-KW"/>
</dbReference>
<organism evidence="1 2">
    <name type="scientific">Streptosporangium saharense</name>
    <dbReference type="NCBI Taxonomy" id="1706840"/>
    <lineage>
        <taxon>Bacteria</taxon>
        <taxon>Bacillati</taxon>
        <taxon>Actinomycetota</taxon>
        <taxon>Actinomycetes</taxon>
        <taxon>Streptosporangiales</taxon>
        <taxon>Streptosporangiaceae</taxon>
        <taxon>Streptosporangium</taxon>
    </lineage>
</organism>
<dbReference type="InterPro" id="IPR011990">
    <property type="entry name" value="TPR-like_helical_dom_sf"/>
</dbReference>
<dbReference type="GO" id="GO:0043531">
    <property type="term" value="F:ADP binding"/>
    <property type="evidence" value="ECO:0007669"/>
    <property type="project" value="InterPro"/>
</dbReference>
<dbReference type="RefSeq" id="WP_184720598.1">
    <property type="nucleotide sequence ID" value="NZ_JACHJP010000008.1"/>
</dbReference>
<dbReference type="Proteomes" id="UP000552644">
    <property type="component" value="Unassembled WGS sequence"/>
</dbReference>
<dbReference type="SUPFAM" id="SSF48452">
    <property type="entry name" value="TPR-like"/>
    <property type="match status" value="1"/>
</dbReference>
<dbReference type="EMBL" id="JACHJP010000008">
    <property type="protein sequence ID" value="MBB4918892.1"/>
    <property type="molecule type" value="Genomic_DNA"/>
</dbReference>
<name>A0A7W7QSC9_9ACTN</name>
<dbReference type="PRINTS" id="PR00364">
    <property type="entry name" value="DISEASERSIST"/>
</dbReference>
<dbReference type="Gene3D" id="1.25.40.10">
    <property type="entry name" value="Tetratricopeptide repeat domain"/>
    <property type="match status" value="1"/>
</dbReference>
<keyword evidence="2" id="KW-1185">Reference proteome</keyword>